<sequence length="188" mass="20274">MVEIRAVDASCHDAVAELFTANNTVAGCGCMYFVLPNKEFSAGWHNRANRDRLLAELSERPPIALVAYSGGRAVGWCAAGPRERYARVLRSPLMKAREPAEDGAVWFLPCLFVRAGERRKGVAAELLAAAVGVAREHGATAVEGFPYVGGEKRATGEAYIGTEAMFAAAGFTLRARPSAKRVIMRVDF</sequence>
<dbReference type="PROSITE" id="PS51186">
    <property type="entry name" value="GNAT"/>
    <property type="match status" value="1"/>
</dbReference>
<dbReference type="Pfam" id="PF00583">
    <property type="entry name" value="Acetyltransf_1"/>
    <property type="match status" value="1"/>
</dbReference>
<protein>
    <submittedName>
        <fullName evidence="2">N-acetyltransferase GCN5</fullName>
    </submittedName>
</protein>
<feature type="domain" description="N-acetyltransferase" evidence="1">
    <location>
        <begin position="2"/>
        <end position="188"/>
    </location>
</feature>
<dbReference type="InterPro" id="IPR000182">
    <property type="entry name" value="GNAT_dom"/>
</dbReference>
<accession>A0A8J3YX08</accession>
<dbReference type="EMBL" id="BOPG01000007">
    <property type="protein sequence ID" value="GIJ53524.1"/>
    <property type="molecule type" value="Genomic_DNA"/>
</dbReference>
<comment type="caution">
    <text evidence="2">The sequence shown here is derived from an EMBL/GenBank/DDBJ whole genome shotgun (WGS) entry which is preliminary data.</text>
</comment>
<evidence type="ECO:0000313" key="3">
    <source>
        <dbReference type="Proteomes" id="UP000612585"/>
    </source>
</evidence>
<organism evidence="2 3">
    <name type="scientific">Virgisporangium aurantiacum</name>
    <dbReference type="NCBI Taxonomy" id="175570"/>
    <lineage>
        <taxon>Bacteria</taxon>
        <taxon>Bacillati</taxon>
        <taxon>Actinomycetota</taxon>
        <taxon>Actinomycetes</taxon>
        <taxon>Micromonosporales</taxon>
        <taxon>Micromonosporaceae</taxon>
        <taxon>Virgisporangium</taxon>
    </lineage>
</organism>
<dbReference type="SUPFAM" id="SSF55729">
    <property type="entry name" value="Acyl-CoA N-acyltransferases (Nat)"/>
    <property type="match status" value="1"/>
</dbReference>
<evidence type="ECO:0000259" key="1">
    <source>
        <dbReference type="PROSITE" id="PS51186"/>
    </source>
</evidence>
<dbReference type="InterPro" id="IPR016181">
    <property type="entry name" value="Acyl_CoA_acyltransferase"/>
</dbReference>
<gene>
    <name evidence="2" type="ORF">Vau01_010400</name>
</gene>
<keyword evidence="3" id="KW-1185">Reference proteome</keyword>
<dbReference type="AlphaFoldDB" id="A0A8J3YX08"/>
<dbReference type="PROSITE" id="PS51257">
    <property type="entry name" value="PROKAR_LIPOPROTEIN"/>
    <property type="match status" value="1"/>
</dbReference>
<dbReference type="Proteomes" id="UP000612585">
    <property type="component" value="Unassembled WGS sequence"/>
</dbReference>
<dbReference type="GO" id="GO:0016747">
    <property type="term" value="F:acyltransferase activity, transferring groups other than amino-acyl groups"/>
    <property type="evidence" value="ECO:0007669"/>
    <property type="project" value="InterPro"/>
</dbReference>
<proteinExistence type="predicted"/>
<reference evidence="2" key="1">
    <citation type="submission" date="2021-01" db="EMBL/GenBank/DDBJ databases">
        <title>Whole genome shotgun sequence of Virgisporangium aurantiacum NBRC 16421.</title>
        <authorList>
            <person name="Komaki H."/>
            <person name="Tamura T."/>
        </authorList>
    </citation>
    <scope>NUCLEOTIDE SEQUENCE</scope>
    <source>
        <strain evidence="2">NBRC 16421</strain>
    </source>
</reference>
<dbReference type="Gene3D" id="3.40.630.30">
    <property type="match status" value="1"/>
</dbReference>
<dbReference type="RefSeq" id="WP_203987865.1">
    <property type="nucleotide sequence ID" value="NZ_BOPG01000007.1"/>
</dbReference>
<evidence type="ECO:0000313" key="2">
    <source>
        <dbReference type="EMBL" id="GIJ53524.1"/>
    </source>
</evidence>
<name>A0A8J3YX08_9ACTN</name>